<dbReference type="Pfam" id="PF04149">
    <property type="entry name" value="DUF397"/>
    <property type="match status" value="1"/>
</dbReference>
<name>A0A5C4JIN6_9ACTN</name>
<dbReference type="Proteomes" id="UP000309174">
    <property type="component" value="Unassembled WGS sequence"/>
</dbReference>
<dbReference type="InterPro" id="IPR007278">
    <property type="entry name" value="DUF397"/>
</dbReference>
<organism evidence="2 3">
    <name type="scientific">Actinomadura soli</name>
    <dbReference type="NCBI Taxonomy" id="2508997"/>
    <lineage>
        <taxon>Bacteria</taxon>
        <taxon>Bacillati</taxon>
        <taxon>Actinomycetota</taxon>
        <taxon>Actinomycetes</taxon>
        <taxon>Streptosporangiales</taxon>
        <taxon>Thermomonosporaceae</taxon>
        <taxon>Actinomadura</taxon>
    </lineage>
</organism>
<evidence type="ECO:0000259" key="1">
    <source>
        <dbReference type="Pfam" id="PF04149"/>
    </source>
</evidence>
<evidence type="ECO:0000313" key="3">
    <source>
        <dbReference type="Proteomes" id="UP000309174"/>
    </source>
</evidence>
<gene>
    <name evidence="2" type="ORF">ETD83_05155</name>
</gene>
<dbReference type="OrthoDB" id="3482302at2"/>
<dbReference type="RefSeq" id="WP_138643887.1">
    <property type="nucleotide sequence ID" value="NZ_VCKW01000017.1"/>
</dbReference>
<keyword evidence="3" id="KW-1185">Reference proteome</keyword>
<dbReference type="EMBL" id="VCKW01000017">
    <property type="protein sequence ID" value="TMR06258.1"/>
    <property type="molecule type" value="Genomic_DNA"/>
</dbReference>
<comment type="caution">
    <text evidence="2">The sequence shown here is derived from an EMBL/GenBank/DDBJ whole genome shotgun (WGS) entry which is preliminary data.</text>
</comment>
<protein>
    <submittedName>
        <fullName evidence="2">DUF397 domain-containing protein</fullName>
    </submittedName>
</protein>
<accession>A0A5C4JIN6</accession>
<reference evidence="2 3" key="1">
    <citation type="submission" date="2019-05" db="EMBL/GenBank/DDBJ databases">
        <title>Draft genome sequence of Actinomadura sp. 14C53.</title>
        <authorList>
            <person name="Saricaoglu S."/>
            <person name="Isik K."/>
        </authorList>
    </citation>
    <scope>NUCLEOTIDE SEQUENCE [LARGE SCALE GENOMIC DNA]</scope>
    <source>
        <strain evidence="2 3">14C53</strain>
    </source>
</reference>
<evidence type="ECO:0000313" key="2">
    <source>
        <dbReference type="EMBL" id="TMR06258.1"/>
    </source>
</evidence>
<feature type="domain" description="DUF397" evidence="1">
    <location>
        <begin position="3"/>
        <end position="56"/>
    </location>
</feature>
<dbReference type="AlphaFoldDB" id="A0A5C4JIN6"/>
<proteinExistence type="predicted"/>
<sequence>MTEWRKSSRSGTGSQSDCVEMATLPGAVGIRDSKNPDGPRFALSASAAHAFLTRIKRGDLPKA</sequence>